<name>A0A6L9MNN5_9HYPH</name>
<dbReference type="EMBL" id="JAAAMJ010000028">
    <property type="protein sequence ID" value="NDV89120.1"/>
    <property type="molecule type" value="Genomic_DNA"/>
</dbReference>
<organism evidence="2 3">
    <name type="scientific">Aurantimonas aggregata</name>
    <dbReference type="NCBI Taxonomy" id="2047720"/>
    <lineage>
        <taxon>Bacteria</taxon>
        <taxon>Pseudomonadati</taxon>
        <taxon>Pseudomonadota</taxon>
        <taxon>Alphaproteobacteria</taxon>
        <taxon>Hyphomicrobiales</taxon>
        <taxon>Aurantimonadaceae</taxon>
        <taxon>Aurantimonas</taxon>
    </lineage>
</organism>
<sequence>MFDFRTRKLQEGCETRTDELAHAGAGRAAMELVSAGASAVIGDVHRLADMNCMVQPGNYARRMRRSHRRDDGDREHGKHGHEATEHKVDMHFSR</sequence>
<proteinExistence type="predicted"/>
<feature type="compositionally biased region" description="Basic and acidic residues" evidence="1">
    <location>
        <begin position="68"/>
        <end position="94"/>
    </location>
</feature>
<keyword evidence="3" id="KW-1185">Reference proteome</keyword>
<comment type="caution">
    <text evidence="2">The sequence shown here is derived from an EMBL/GenBank/DDBJ whole genome shotgun (WGS) entry which is preliminary data.</text>
</comment>
<feature type="region of interest" description="Disordered" evidence="1">
    <location>
        <begin position="59"/>
        <end position="94"/>
    </location>
</feature>
<protein>
    <submittedName>
        <fullName evidence="2">Uncharacterized protein</fullName>
    </submittedName>
</protein>
<dbReference type="Proteomes" id="UP000476332">
    <property type="component" value="Unassembled WGS sequence"/>
</dbReference>
<reference evidence="2 3" key="1">
    <citation type="submission" date="2020-01" db="EMBL/GenBank/DDBJ databases">
        <title>Genomes of bacteria type strains.</title>
        <authorList>
            <person name="Chen J."/>
            <person name="Zhu S."/>
            <person name="Chen J."/>
        </authorList>
    </citation>
    <scope>NUCLEOTIDE SEQUENCE [LARGE SCALE GENOMIC DNA]</scope>
    <source>
        <strain evidence="2 3">KCTC 52919</strain>
    </source>
</reference>
<dbReference type="AlphaFoldDB" id="A0A6L9MNN5"/>
<gene>
    <name evidence="2" type="ORF">GTW51_20825</name>
</gene>
<evidence type="ECO:0000256" key="1">
    <source>
        <dbReference type="SAM" id="MobiDB-lite"/>
    </source>
</evidence>
<accession>A0A6L9MNN5</accession>
<evidence type="ECO:0000313" key="2">
    <source>
        <dbReference type="EMBL" id="NDV89120.1"/>
    </source>
</evidence>
<evidence type="ECO:0000313" key="3">
    <source>
        <dbReference type="Proteomes" id="UP000476332"/>
    </source>
</evidence>